<proteinExistence type="predicted"/>
<dbReference type="PANTHER" id="PTHR35007:SF2">
    <property type="entry name" value="PILUS ASSEMBLE PROTEIN"/>
    <property type="match status" value="1"/>
</dbReference>
<evidence type="ECO:0000256" key="6">
    <source>
        <dbReference type="SAM" id="Phobius"/>
    </source>
</evidence>
<sequence>MTAAGSPFDPAMVTAGLVVLACILLLVGAAGWLAARNADERRLAARMDRLQRDGARYVPSSEPSVLSMDGMLRWLGGLLGNTAILPEKDRRELERAVAAAGYRPGNVVPLVIGTKIVLLVALPLLVYGLTVLAGAQFSTRVTLSAFGLVVGLLGPNWALGWMQRRYMKQVRMGLADTLDLMVICSEAGLGLESMVERVAAEMAPSNRAIASEFQTLSNELRLLSDRRQALVNLGERTDMAGLRRVGATLAQTIQYGTPLGQALRSLAAEMRNERLVEFEERAARLPALLVLPLTLFILPCLVLLLAGPSFVQLIESFNR</sequence>
<feature type="domain" description="Type II secretion system protein GspF" evidence="7">
    <location>
        <begin position="178"/>
        <end position="305"/>
    </location>
</feature>
<comment type="caution">
    <text evidence="8">The sequence shown here is derived from an EMBL/GenBank/DDBJ whole genome shotgun (WGS) entry which is preliminary data.</text>
</comment>
<evidence type="ECO:0000259" key="7">
    <source>
        <dbReference type="Pfam" id="PF00482"/>
    </source>
</evidence>
<evidence type="ECO:0000256" key="4">
    <source>
        <dbReference type="ARBA" id="ARBA00022989"/>
    </source>
</evidence>
<evidence type="ECO:0000256" key="1">
    <source>
        <dbReference type="ARBA" id="ARBA00004651"/>
    </source>
</evidence>
<keyword evidence="2" id="KW-1003">Cell membrane</keyword>
<protein>
    <submittedName>
        <fullName evidence="8">Tight adherence protein C</fullName>
    </submittedName>
</protein>
<evidence type="ECO:0000313" key="9">
    <source>
        <dbReference type="Proteomes" id="UP000278222"/>
    </source>
</evidence>
<dbReference type="OrthoDB" id="9810662at2"/>
<evidence type="ECO:0000256" key="3">
    <source>
        <dbReference type="ARBA" id="ARBA00022692"/>
    </source>
</evidence>
<feature type="transmembrane region" description="Helical" evidence="6">
    <location>
        <begin position="288"/>
        <end position="311"/>
    </location>
</feature>
<accession>A0A3N1MEL4</accession>
<reference evidence="8 9" key="1">
    <citation type="submission" date="2018-11" db="EMBL/GenBank/DDBJ databases">
        <title>Genomic Encyclopedia of Type Strains, Phase IV (KMG-IV): sequencing the most valuable type-strain genomes for metagenomic binning, comparative biology and taxonomic classification.</title>
        <authorList>
            <person name="Goeker M."/>
        </authorList>
    </citation>
    <scope>NUCLEOTIDE SEQUENCE [LARGE SCALE GENOMIC DNA]</scope>
    <source>
        <strain evidence="8 9">DSM 5900</strain>
    </source>
</reference>
<evidence type="ECO:0000256" key="2">
    <source>
        <dbReference type="ARBA" id="ARBA00022475"/>
    </source>
</evidence>
<dbReference type="Proteomes" id="UP000278222">
    <property type="component" value="Unassembled WGS sequence"/>
</dbReference>
<dbReference type="Pfam" id="PF00482">
    <property type="entry name" value="T2SSF"/>
    <property type="match status" value="1"/>
</dbReference>
<feature type="transmembrane region" description="Helical" evidence="6">
    <location>
        <begin position="116"/>
        <end position="137"/>
    </location>
</feature>
<dbReference type="PANTHER" id="PTHR35007">
    <property type="entry name" value="INTEGRAL MEMBRANE PROTEIN-RELATED"/>
    <property type="match status" value="1"/>
</dbReference>
<evidence type="ECO:0000256" key="5">
    <source>
        <dbReference type="ARBA" id="ARBA00023136"/>
    </source>
</evidence>
<name>A0A3N1MEL4_9PROT</name>
<keyword evidence="3 6" id="KW-0812">Transmembrane</keyword>
<dbReference type="RefSeq" id="WP_123687954.1">
    <property type="nucleotide sequence ID" value="NZ_AP019700.1"/>
</dbReference>
<organism evidence="8 9">
    <name type="scientific">Stella humosa</name>
    <dbReference type="NCBI Taxonomy" id="94"/>
    <lineage>
        <taxon>Bacteria</taxon>
        <taxon>Pseudomonadati</taxon>
        <taxon>Pseudomonadota</taxon>
        <taxon>Alphaproteobacteria</taxon>
        <taxon>Rhodospirillales</taxon>
        <taxon>Stellaceae</taxon>
        <taxon>Stella</taxon>
    </lineage>
</organism>
<feature type="transmembrane region" description="Helical" evidence="6">
    <location>
        <begin position="143"/>
        <end position="162"/>
    </location>
</feature>
<comment type="subcellular location">
    <subcellularLocation>
        <location evidence="1">Cell membrane</location>
        <topology evidence="1">Multi-pass membrane protein</topology>
    </subcellularLocation>
</comment>
<keyword evidence="4 6" id="KW-1133">Transmembrane helix</keyword>
<dbReference type="GO" id="GO:0005886">
    <property type="term" value="C:plasma membrane"/>
    <property type="evidence" value="ECO:0007669"/>
    <property type="project" value="UniProtKB-SubCell"/>
</dbReference>
<keyword evidence="9" id="KW-1185">Reference proteome</keyword>
<gene>
    <name evidence="8" type="ORF">EDC65_0337</name>
</gene>
<evidence type="ECO:0000313" key="8">
    <source>
        <dbReference type="EMBL" id="ROQ01160.1"/>
    </source>
</evidence>
<dbReference type="InterPro" id="IPR018076">
    <property type="entry name" value="T2SS_GspF_dom"/>
</dbReference>
<dbReference type="AlphaFoldDB" id="A0A3N1MEL4"/>
<dbReference type="EMBL" id="RJKX01000011">
    <property type="protein sequence ID" value="ROQ01160.1"/>
    <property type="molecule type" value="Genomic_DNA"/>
</dbReference>
<keyword evidence="5 6" id="KW-0472">Membrane</keyword>
<feature type="transmembrane region" description="Helical" evidence="6">
    <location>
        <begin position="12"/>
        <end position="35"/>
    </location>
</feature>